<dbReference type="EMBL" id="BORR01000005">
    <property type="protein sequence ID" value="GIO36868.1"/>
    <property type="molecule type" value="Genomic_DNA"/>
</dbReference>
<evidence type="ECO:0000256" key="2">
    <source>
        <dbReference type="SAM" id="Phobius"/>
    </source>
</evidence>
<gene>
    <name evidence="3" type="ORF">J41TS12_17290</name>
</gene>
<keyword evidence="1" id="KW-0175">Coiled coil</keyword>
<evidence type="ECO:0000256" key="1">
    <source>
        <dbReference type="SAM" id="Coils"/>
    </source>
</evidence>
<evidence type="ECO:0000313" key="4">
    <source>
        <dbReference type="Proteomes" id="UP000681162"/>
    </source>
</evidence>
<reference evidence="3 4" key="1">
    <citation type="submission" date="2021-03" db="EMBL/GenBank/DDBJ databases">
        <title>Antimicrobial resistance genes in bacteria isolated from Japanese honey, and their potential for conferring macrolide and lincosamide resistance in the American foulbrood pathogen Paenibacillus larvae.</title>
        <authorList>
            <person name="Okamoto M."/>
            <person name="Kumagai M."/>
            <person name="Kanamori H."/>
            <person name="Takamatsu D."/>
        </authorList>
    </citation>
    <scope>NUCLEOTIDE SEQUENCE [LARGE SCALE GENOMIC DNA]</scope>
    <source>
        <strain evidence="3 4">J41TS12</strain>
    </source>
</reference>
<dbReference type="Proteomes" id="UP000681162">
    <property type="component" value="Unassembled WGS sequence"/>
</dbReference>
<sequence>MDAVQAEMLQRITKVETTVDNMDEKLDNALNGRELAIEALASAKSAHLRLNEIQQAKELAEEANRKAETALLRLDKSDENQVWLKRTFYGAIITGFSASIVAAVWAGIQLAS</sequence>
<keyword evidence="2" id="KW-1133">Transmembrane helix</keyword>
<feature type="transmembrane region" description="Helical" evidence="2">
    <location>
        <begin position="88"/>
        <end position="108"/>
    </location>
</feature>
<accession>A0A920CGJ3</accession>
<feature type="coiled-coil region" evidence="1">
    <location>
        <begin position="43"/>
        <end position="80"/>
    </location>
</feature>
<comment type="caution">
    <text evidence="3">The sequence shown here is derived from an EMBL/GenBank/DDBJ whole genome shotgun (WGS) entry which is preliminary data.</text>
</comment>
<dbReference type="AlphaFoldDB" id="A0A920CGJ3"/>
<keyword evidence="4" id="KW-1185">Reference proteome</keyword>
<keyword evidence="2" id="KW-0472">Membrane</keyword>
<name>A0A920CGJ3_9BACL</name>
<keyword evidence="2" id="KW-0812">Transmembrane</keyword>
<evidence type="ECO:0000313" key="3">
    <source>
        <dbReference type="EMBL" id="GIO36868.1"/>
    </source>
</evidence>
<organism evidence="3 4">
    <name type="scientific">Paenibacillus antibioticophila</name>
    <dbReference type="NCBI Taxonomy" id="1274374"/>
    <lineage>
        <taxon>Bacteria</taxon>
        <taxon>Bacillati</taxon>
        <taxon>Bacillota</taxon>
        <taxon>Bacilli</taxon>
        <taxon>Bacillales</taxon>
        <taxon>Paenibacillaceae</taxon>
        <taxon>Paenibacillus</taxon>
    </lineage>
</organism>
<protein>
    <submittedName>
        <fullName evidence="3">Uncharacterized protein</fullName>
    </submittedName>
</protein>
<dbReference type="RefSeq" id="WP_212939185.1">
    <property type="nucleotide sequence ID" value="NZ_BORR01000005.1"/>
</dbReference>
<proteinExistence type="predicted"/>